<proteinExistence type="predicted"/>
<keyword evidence="7" id="KW-1185">Reference proteome</keyword>
<dbReference type="Pfam" id="PF00072">
    <property type="entry name" value="Response_reg"/>
    <property type="match status" value="1"/>
</dbReference>
<evidence type="ECO:0000313" key="7">
    <source>
        <dbReference type="Proteomes" id="UP000289411"/>
    </source>
</evidence>
<reference evidence="6 7" key="2">
    <citation type="submission" date="2019-02" db="EMBL/GenBank/DDBJ databases">
        <title>'Lichenibacterium ramalinii' gen. nov. sp. nov., 'Lichenibacterium minor' gen. nov. sp. nov.</title>
        <authorList>
            <person name="Pankratov T."/>
        </authorList>
    </citation>
    <scope>NUCLEOTIDE SEQUENCE [LARGE SCALE GENOMIC DNA]</scope>
    <source>
        <strain evidence="6 7">RmlP001</strain>
    </source>
</reference>
<dbReference type="PANTHER" id="PTHR44591">
    <property type="entry name" value="STRESS RESPONSE REGULATOR PROTEIN 1"/>
    <property type="match status" value="1"/>
</dbReference>
<evidence type="ECO:0000313" key="6">
    <source>
        <dbReference type="EMBL" id="RYB06005.1"/>
    </source>
</evidence>
<dbReference type="RefSeq" id="WP_129218514.1">
    <property type="nucleotide sequence ID" value="NZ_QYBC01000005.1"/>
</dbReference>
<dbReference type="GO" id="GO:0000160">
    <property type="term" value="P:phosphorelay signal transduction system"/>
    <property type="evidence" value="ECO:0007669"/>
    <property type="project" value="InterPro"/>
</dbReference>
<dbReference type="AlphaFoldDB" id="A0A4V1RIW7"/>
<dbReference type="Gene3D" id="3.40.50.2300">
    <property type="match status" value="1"/>
</dbReference>
<dbReference type="PANTHER" id="PTHR44591:SF3">
    <property type="entry name" value="RESPONSE REGULATORY DOMAIN-CONTAINING PROTEIN"/>
    <property type="match status" value="1"/>
</dbReference>
<dbReference type="Proteomes" id="UP000289411">
    <property type="component" value="Unassembled WGS sequence"/>
</dbReference>
<gene>
    <name evidence="6" type="ORF">D3272_07365</name>
</gene>
<accession>A0A4V1RIW7</accession>
<keyword evidence="3" id="KW-0804">Transcription</keyword>
<dbReference type="InterPro" id="IPR001789">
    <property type="entry name" value="Sig_transdc_resp-reg_receiver"/>
</dbReference>
<evidence type="ECO:0000256" key="2">
    <source>
        <dbReference type="ARBA" id="ARBA00023015"/>
    </source>
</evidence>
<sequence length="126" mass="13891">MTQTSPPGRAVVLIVEDEPIVRMMVIDLFEDEGFEVLEAATGDQALTIFDERRDVALLFTDVEMPGKVDGYALAHWVHANRPAVKTVIVSGRAMPNAGDMPEGATFVGKPYDHDDVMRRIQTMMAS</sequence>
<evidence type="ECO:0000256" key="1">
    <source>
        <dbReference type="ARBA" id="ARBA00022553"/>
    </source>
</evidence>
<organism evidence="6 7">
    <name type="scientific">Lichenibacterium ramalinae</name>
    <dbReference type="NCBI Taxonomy" id="2316527"/>
    <lineage>
        <taxon>Bacteria</taxon>
        <taxon>Pseudomonadati</taxon>
        <taxon>Pseudomonadota</taxon>
        <taxon>Alphaproteobacteria</taxon>
        <taxon>Hyphomicrobiales</taxon>
        <taxon>Lichenihabitantaceae</taxon>
        <taxon>Lichenibacterium</taxon>
    </lineage>
</organism>
<feature type="domain" description="Response regulatory" evidence="5">
    <location>
        <begin position="11"/>
        <end position="124"/>
    </location>
</feature>
<evidence type="ECO:0000256" key="3">
    <source>
        <dbReference type="ARBA" id="ARBA00023163"/>
    </source>
</evidence>
<evidence type="ECO:0000256" key="4">
    <source>
        <dbReference type="PROSITE-ProRule" id="PRU00169"/>
    </source>
</evidence>
<dbReference type="OrthoDB" id="9784719at2"/>
<comment type="caution">
    <text evidence="6">The sequence shown here is derived from an EMBL/GenBank/DDBJ whole genome shotgun (WGS) entry which is preliminary data.</text>
</comment>
<dbReference type="InterPro" id="IPR011006">
    <property type="entry name" value="CheY-like_superfamily"/>
</dbReference>
<evidence type="ECO:0000259" key="5">
    <source>
        <dbReference type="PROSITE" id="PS50110"/>
    </source>
</evidence>
<dbReference type="InterPro" id="IPR050595">
    <property type="entry name" value="Bact_response_regulator"/>
</dbReference>
<dbReference type="EMBL" id="QYBC01000005">
    <property type="protein sequence ID" value="RYB06005.1"/>
    <property type="molecule type" value="Genomic_DNA"/>
</dbReference>
<name>A0A4V1RIW7_9HYPH</name>
<protein>
    <submittedName>
        <fullName evidence="6">Response regulator</fullName>
    </submittedName>
</protein>
<keyword evidence="1 4" id="KW-0597">Phosphoprotein</keyword>
<feature type="modified residue" description="4-aspartylphosphate" evidence="4">
    <location>
        <position position="61"/>
    </location>
</feature>
<reference evidence="6 7" key="1">
    <citation type="submission" date="2018-09" db="EMBL/GenBank/DDBJ databases">
        <authorList>
            <person name="Grouzdev D.S."/>
            <person name="Krutkina M.S."/>
        </authorList>
    </citation>
    <scope>NUCLEOTIDE SEQUENCE [LARGE SCALE GENOMIC DNA]</scope>
    <source>
        <strain evidence="6 7">RmlP001</strain>
    </source>
</reference>
<dbReference type="SUPFAM" id="SSF52172">
    <property type="entry name" value="CheY-like"/>
    <property type="match status" value="1"/>
</dbReference>
<dbReference type="PROSITE" id="PS50110">
    <property type="entry name" value="RESPONSE_REGULATORY"/>
    <property type="match status" value="1"/>
</dbReference>
<dbReference type="SMART" id="SM00448">
    <property type="entry name" value="REC"/>
    <property type="match status" value="1"/>
</dbReference>
<keyword evidence="2" id="KW-0805">Transcription regulation</keyword>